<organism evidence="7 8">
    <name type="scientific">Jezberella montanilacus</name>
    <dbReference type="NCBI Taxonomy" id="323426"/>
    <lineage>
        <taxon>Bacteria</taxon>
        <taxon>Pseudomonadati</taxon>
        <taxon>Pseudomonadota</taxon>
        <taxon>Betaproteobacteria</taxon>
        <taxon>Burkholderiales</taxon>
        <taxon>Alcaligenaceae</taxon>
        <taxon>Jezberella</taxon>
    </lineage>
</organism>
<keyword evidence="8" id="KW-1185">Reference proteome</keyword>
<evidence type="ECO:0000313" key="8">
    <source>
        <dbReference type="Proteomes" id="UP000238308"/>
    </source>
</evidence>
<evidence type="ECO:0000256" key="5">
    <source>
        <dbReference type="ARBA" id="ARBA00023136"/>
    </source>
</evidence>
<dbReference type="AlphaFoldDB" id="A0A2T0XF83"/>
<evidence type="ECO:0000256" key="2">
    <source>
        <dbReference type="ARBA" id="ARBA00008564"/>
    </source>
</evidence>
<proteinExistence type="inferred from homology"/>
<reference evidence="7 8" key="1">
    <citation type="submission" date="2018-03" db="EMBL/GenBank/DDBJ databases">
        <title>Genomic Encyclopedia of Type Strains, Phase III (KMG-III): the genomes of soil and plant-associated and newly described type strains.</title>
        <authorList>
            <person name="Whitman W."/>
        </authorList>
    </citation>
    <scope>NUCLEOTIDE SEQUENCE [LARGE SCALE GENOMIC DNA]</scope>
    <source>
        <strain evidence="7 8">MWH-P2sevCIIIb</strain>
    </source>
</reference>
<dbReference type="Pfam" id="PF02361">
    <property type="entry name" value="CbiQ"/>
    <property type="match status" value="1"/>
</dbReference>
<dbReference type="OrthoDB" id="8635523at2"/>
<feature type="transmembrane region" description="Helical" evidence="6">
    <location>
        <begin position="65"/>
        <end position="85"/>
    </location>
</feature>
<dbReference type="PANTHER" id="PTHR33514">
    <property type="entry name" value="PROTEIN ABCI12, CHLOROPLASTIC"/>
    <property type="match status" value="1"/>
</dbReference>
<evidence type="ECO:0000256" key="3">
    <source>
        <dbReference type="ARBA" id="ARBA00022692"/>
    </source>
</evidence>
<dbReference type="EMBL" id="PVTV01000014">
    <property type="protein sequence ID" value="PRY97608.1"/>
    <property type="molecule type" value="Genomic_DNA"/>
</dbReference>
<dbReference type="InterPro" id="IPR003339">
    <property type="entry name" value="ABC/ECF_trnsptr_transmembrane"/>
</dbReference>
<feature type="transmembrane region" description="Helical" evidence="6">
    <location>
        <begin position="20"/>
        <end position="53"/>
    </location>
</feature>
<dbReference type="PANTHER" id="PTHR33514:SF13">
    <property type="entry name" value="PROTEIN ABCI12, CHLOROPLASTIC"/>
    <property type="match status" value="1"/>
</dbReference>
<dbReference type="Proteomes" id="UP000238308">
    <property type="component" value="Unassembled WGS sequence"/>
</dbReference>
<feature type="transmembrane region" description="Helical" evidence="6">
    <location>
        <begin position="97"/>
        <end position="119"/>
    </location>
</feature>
<evidence type="ECO:0000313" key="7">
    <source>
        <dbReference type="EMBL" id="PRY97608.1"/>
    </source>
</evidence>
<comment type="subcellular location">
    <subcellularLocation>
        <location evidence="1">Membrane</location>
        <topology evidence="1">Multi-pass membrane protein</topology>
    </subcellularLocation>
</comment>
<gene>
    <name evidence="7" type="ORF">BCM14_2068</name>
</gene>
<sequence>MTQTNQAAEKSWLERQRAGYKLLFLLVFSSFLLNVQIVWIQLAGLSGVIILLFSAGLITKKLWQSARSFLGLIVMIFVYSAWLQGWELASVTGLRMLSLLLLALALSWTTPVSALMGVVQTCLKPLDRLGWVNSATISLTFGLTLRMIPELSLQWREIREAQMARGLDRHVLICIVPMIVRTLRRAQDIADAIDVRQVNR</sequence>
<keyword evidence="4 6" id="KW-1133">Transmembrane helix</keyword>
<dbReference type="RefSeq" id="WP_106227911.1">
    <property type="nucleotide sequence ID" value="NZ_PVTV01000014.1"/>
</dbReference>
<comment type="caution">
    <text evidence="7">The sequence shown here is derived from an EMBL/GenBank/DDBJ whole genome shotgun (WGS) entry which is preliminary data.</text>
</comment>
<evidence type="ECO:0000256" key="6">
    <source>
        <dbReference type="SAM" id="Phobius"/>
    </source>
</evidence>
<accession>A0A2T0XF83</accession>
<dbReference type="GO" id="GO:0005886">
    <property type="term" value="C:plasma membrane"/>
    <property type="evidence" value="ECO:0007669"/>
    <property type="project" value="UniProtKB-ARBA"/>
</dbReference>
<name>A0A2T0XF83_9BURK</name>
<keyword evidence="5 6" id="KW-0472">Membrane</keyword>
<dbReference type="CDD" id="cd16914">
    <property type="entry name" value="EcfT"/>
    <property type="match status" value="1"/>
</dbReference>
<protein>
    <submittedName>
        <fullName evidence="7">Biotin transport system permease protein</fullName>
    </submittedName>
</protein>
<evidence type="ECO:0000256" key="4">
    <source>
        <dbReference type="ARBA" id="ARBA00022989"/>
    </source>
</evidence>
<comment type="similarity">
    <text evidence="2">Belongs to the CbiQ family.</text>
</comment>
<keyword evidence="3 6" id="KW-0812">Transmembrane</keyword>
<evidence type="ECO:0000256" key="1">
    <source>
        <dbReference type="ARBA" id="ARBA00004141"/>
    </source>
</evidence>